<dbReference type="PANTHER" id="PTHR10044">
    <property type="entry name" value="INHIBITOR OF APOPTOSIS"/>
    <property type="match status" value="1"/>
</dbReference>
<dbReference type="InterPro" id="IPR001370">
    <property type="entry name" value="BIR_rpt"/>
</dbReference>
<reference evidence="3" key="1">
    <citation type="submission" date="2019-01" db="EMBL/GenBank/DDBJ databases">
        <authorList>
            <person name="Trentin L.B."/>
            <person name="Santos E.R."/>
            <person name="Silva L.A."/>
            <person name="Sosa-Gomez D.R."/>
            <person name="Ribeiro B.M."/>
            <person name="Ardisson-Araujo D.M.P."/>
        </authorList>
    </citation>
    <scope>NUCLEOTIDE SEQUENCE</scope>
    <source>
        <strain evidence="3">VPN54</strain>
    </source>
</reference>
<evidence type="ECO:0000256" key="1">
    <source>
        <dbReference type="PROSITE-ProRule" id="PRU00175"/>
    </source>
</evidence>
<keyword evidence="1" id="KW-0479">Metal-binding</keyword>
<evidence type="ECO:0000259" key="2">
    <source>
        <dbReference type="PROSITE" id="PS50089"/>
    </source>
</evidence>
<dbReference type="CDD" id="cd00022">
    <property type="entry name" value="BIR"/>
    <property type="match status" value="1"/>
</dbReference>
<organism evidence="3 4">
    <name type="scientific">Rachiplusia nu nucleopolyhedrovirus</name>
    <dbReference type="NCBI Taxonomy" id="2605775"/>
    <lineage>
        <taxon>Viruses</taxon>
        <taxon>Viruses incertae sedis</taxon>
        <taxon>Naldaviricetes</taxon>
        <taxon>Lefavirales</taxon>
        <taxon>Baculoviridae</taxon>
        <taxon>Alphabaculovirus</taxon>
        <taxon>Alphabaculovirus ranus</taxon>
    </lineage>
</organism>
<protein>
    <submittedName>
        <fullName evidence="3">IAP-3</fullName>
    </submittedName>
</protein>
<dbReference type="Gene3D" id="1.10.1170.10">
    <property type="entry name" value="Inhibitor Of Apoptosis Protein (2mihbC-IAP-1), Chain A"/>
    <property type="match status" value="2"/>
</dbReference>
<dbReference type="EMBL" id="MK419956">
    <property type="protein sequence ID" value="QEI03658.1"/>
    <property type="molecule type" value="Genomic_DNA"/>
</dbReference>
<dbReference type="GeneID" id="80538014"/>
<dbReference type="Pfam" id="PF00653">
    <property type="entry name" value="BIR"/>
    <property type="match status" value="2"/>
</dbReference>
<dbReference type="PROSITE" id="PS50089">
    <property type="entry name" value="ZF_RING_2"/>
    <property type="match status" value="1"/>
</dbReference>
<dbReference type="PROSITE" id="PS50143">
    <property type="entry name" value="BIR_REPEAT_2"/>
    <property type="match status" value="2"/>
</dbReference>
<name>A0AAE6IQQ6_9ABAC</name>
<dbReference type="SUPFAM" id="SSF57924">
    <property type="entry name" value="Inhibitor of apoptosis (IAP) repeat"/>
    <property type="match status" value="2"/>
</dbReference>
<dbReference type="GO" id="GO:0008270">
    <property type="term" value="F:zinc ion binding"/>
    <property type="evidence" value="ECO:0007669"/>
    <property type="project" value="UniProtKB-KW"/>
</dbReference>
<evidence type="ECO:0000313" key="3">
    <source>
        <dbReference type="EMBL" id="QEI03658.1"/>
    </source>
</evidence>
<keyword evidence="1" id="KW-0862">Zinc</keyword>
<dbReference type="RefSeq" id="YP_010799622.1">
    <property type="nucleotide sequence ID" value="NC_076682.1"/>
</dbReference>
<accession>A0AAE6IQQ6</accession>
<dbReference type="InterPro" id="IPR001841">
    <property type="entry name" value="Znf_RING"/>
</dbReference>
<dbReference type="InterPro" id="IPR013083">
    <property type="entry name" value="Znf_RING/FYVE/PHD"/>
</dbReference>
<dbReference type="Pfam" id="PF13920">
    <property type="entry name" value="zf-C3HC4_3"/>
    <property type="match status" value="1"/>
</dbReference>
<sequence>MPNLCTYELAINGFYRVPKTKTRARCVFCKIEIAQWDMGENNIDEIHSKWAPQCPFVRGELEEESNEMLYKTYKHYQNRLESFSMYQTIFETDHISNIPMRKFAEAGFFYTGVDDEVKCYLCFLGINKWESTDVPIELHRTNNPQCPVVVNYFKKYSNTPETSLIEDQNSASVFYDEADNASLADEAPLASPKRCCIICCGRDINCCYFPCAHAVTCMRCARKTEICPMCRSKYEFVMKLYF</sequence>
<evidence type="ECO:0000313" key="4">
    <source>
        <dbReference type="Proteomes" id="UP000830719"/>
    </source>
</evidence>
<dbReference type="PANTHER" id="PTHR10044:SF139">
    <property type="entry name" value="DEATH-ASSOCIATED INHIBITOR OF APOPTOSIS 2"/>
    <property type="match status" value="1"/>
</dbReference>
<dbReference type="InterPro" id="IPR050784">
    <property type="entry name" value="IAP"/>
</dbReference>
<keyword evidence="1" id="KW-0863">Zinc-finger</keyword>
<dbReference type="Proteomes" id="UP000830719">
    <property type="component" value="Segment"/>
</dbReference>
<feature type="domain" description="RING-type" evidence="2">
    <location>
        <begin position="196"/>
        <end position="231"/>
    </location>
</feature>
<dbReference type="Gene3D" id="3.30.40.10">
    <property type="entry name" value="Zinc/RING finger domain, C3HC4 (zinc finger)"/>
    <property type="match status" value="1"/>
</dbReference>
<gene>
    <name evidence="3" type="primary">iap-3</name>
</gene>
<dbReference type="SMART" id="SM00238">
    <property type="entry name" value="BIR"/>
    <property type="match status" value="2"/>
</dbReference>
<dbReference type="KEGG" id="vg:80538014"/>
<keyword evidence="4" id="KW-1185">Reference proteome</keyword>
<proteinExistence type="predicted"/>